<dbReference type="AlphaFoldDB" id="A0A2T1N4W9"/>
<evidence type="ECO:0000313" key="3">
    <source>
        <dbReference type="Proteomes" id="UP000238426"/>
    </source>
</evidence>
<feature type="chain" id="PRO_5015493809" description="Outer membrane protein beta-barrel domain-containing protein" evidence="1">
    <location>
        <begin position="22"/>
        <end position="292"/>
    </location>
</feature>
<feature type="signal peptide" evidence="1">
    <location>
        <begin position="1"/>
        <end position="21"/>
    </location>
</feature>
<dbReference type="RefSeq" id="WP_106464053.1">
    <property type="nucleotide sequence ID" value="NZ_PXOQ01000015.1"/>
</dbReference>
<sequence length="292" mass="34240">MKLFKKIMMVCVVCFAMHLTAQTSDLLRVEYLNIPNNNSKNSIQRFRGFFQLPLKINENDYFVVSGDYRTTNLEFNNNIPFETKDLENIQRIEATLGYVHRTEGDWIYAGNAGLRLASNFVGKMVSDDYIYVANVYAIRDRTRKEDVEKPSRLILGLNYTTTPGRDFPLPIINYYKEFHPNWTYTLGVPKTNVRYKIDDKNHVQTFVTLDNFHANIQKNLIVDNKLAEHISMTTILGGVGYEHYFTDHLLYYAYLAYTISNDHRLRDNDREDIYTFEDQPSVYLRTGLKFKI</sequence>
<evidence type="ECO:0008006" key="4">
    <source>
        <dbReference type="Google" id="ProtNLM"/>
    </source>
</evidence>
<dbReference type="EMBL" id="PXOQ01000015">
    <property type="protein sequence ID" value="PSG86314.1"/>
    <property type="molecule type" value="Genomic_DNA"/>
</dbReference>
<evidence type="ECO:0000256" key="1">
    <source>
        <dbReference type="SAM" id="SignalP"/>
    </source>
</evidence>
<gene>
    <name evidence="2" type="ORF">C7H52_11510</name>
</gene>
<keyword evidence="1" id="KW-0732">Signal</keyword>
<keyword evidence="3" id="KW-1185">Reference proteome</keyword>
<organism evidence="2 3">
    <name type="scientific">Aurantibacter aestuarii</name>
    <dbReference type="NCBI Taxonomy" id="1266046"/>
    <lineage>
        <taxon>Bacteria</taxon>
        <taxon>Pseudomonadati</taxon>
        <taxon>Bacteroidota</taxon>
        <taxon>Flavobacteriia</taxon>
        <taxon>Flavobacteriales</taxon>
        <taxon>Flavobacteriaceae</taxon>
        <taxon>Aurantibacter</taxon>
    </lineage>
</organism>
<comment type="caution">
    <text evidence="2">The sequence shown here is derived from an EMBL/GenBank/DDBJ whole genome shotgun (WGS) entry which is preliminary data.</text>
</comment>
<dbReference type="OrthoDB" id="1114906at2"/>
<accession>A0A2T1N4W9</accession>
<evidence type="ECO:0000313" key="2">
    <source>
        <dbReference type="EMBL" id="PSG86314.1"/>
    </source>
</evidence>
<dbReference type="Proteomes" id="UP000238426">
    <property type="component" value="Unassembled WGS sequence"/>
</dbReference>
<proteinExistence type="predicted"/>
<name>A0A2T1N4W9_9FLAO</name>
<protein>
    <recommendedName>
        <fullName evidence="4">Outer membrane protein beta-barrel domain-containing protein</fullName>
    </recommendedName>
</protein>
<reference evidence="2 3" key="1">
    <citation type="submission" date="2018-03" db="EMBL/GenBank/DDBJ databases">
        <title>Mesoflavibacter sp. HG37 and Mesoflavibacter sp. HG96 sp.nov., two marine bacteria isolated from seawater of Western Pacific Ocean.</title>
        <authorList>
            <person name="Cheng H."/>
            <person name="Wu Y.-H."/>
            <person name="Guo L.-L."/>
            <person name="Xu X.-W."/>
        </authorList>
    </citation>
    <scope>NUCLEOTIDE SEQUENCE [LARGE SCALE GENOMIC DNA]</scope>
    <source>
        <strain evidence="2 3">KCTC 32269</strain>
    </source>
</reference>